<dbReference type="InterPro" id="IPR000683">
    <property type="entry name" value="Gfo/Idh/MocA-like_OxRdtase_N"/>
</dbReference>
<feature type="domain" description="Gfo/Idh/MocA-like oxidoreductase N-terminal" evidence="6">
    <location>
        <begin position="57"/>
        <end position="177"/>
    </location>
</feature>
<sequence length="464" mass="52747">MSFNRRDFLKKSGLATLGLTGLSAFGNGKEKGPNQFKKDHEQVFNMNNYAAPPIDLVRIGFIGVGSRGRGHVRRLRSIEGTEIRAICDVDEGALNRMLEDFDEPVDTYTGSDDAWKELCERDDIDLVVNATPWHLHAPICIYAMENGKHTATEIPAAQSLEECWKMVETSERTKKHCVILENVCYGEFELTTLNMARQGYFGELIHGEGAYIHQLMSHNFTRDGYHEMWRFRENATRNGNLYPMHGLGSIAQSMGINYGDQMKYMVSVSSDDFMMKKRTRELAESDSFFEDYVDNEFRGNMNTSIIKTFNGRTIMLQHDVTSPRPYSRIHLLSGTEGIARGYPEEKIANSHDGWLEQEEFDAVMEEYKPEIIKTAGEMARRMGGHGGMDSLMTWRLIDCLRNGIPVEMDVYDAASWSSVIMLSEWSVANEATPIHFPDFTSGSWRTNKPIMDIELERGGTTQFV</sequence>
<evidence type="ECO:0000313" key="9">
    <source>
        <dbReference type="Proteomes" id="UP001165366"/>
    </source>
</evidence>
<dbReference type="Gene3D" id="3.40.50.720">
    <property type="entry name" value="NAD(P)-binding Rossmann-like Domain"/>
    <property type="match status" value="1"/>
</dbReference>
<keyword evidence="3" id="KW-0378">Hydrolase</keyword>
<evidence type="ECO:0000256" key="3">
    <source>
        <dbReference type="ARBA" id="ARBA00022801"/>
    </source>
</evidence>
<dbReference type="Pfam" id="PF21252">
    <property type="entry name" value="Glyco_hydro_109_C"/>
    <property type="match status" value="1"/>
</dbReference>
<protein>
    <submittedName>
        <fullName evidence="8">Gfo/Idh/MocA family oxidoreductase</fullName>
    </submittedName>
</protein>
<reference evidence="8" key="2">
    <citation type="submission" date="2024-05" db="EMBL/GenBank/DDBJ databases">
        <title>Rhodohalobacter halophilus gen. nov., sp. nov., a moderately halophilic member of the family Balneolaceae.</title>
        <authorList>
            <person name="Xia J."/>
        </authorList>
    </citation>
    <scope>NUCLEOTIDE SEQUENCE</scope>
    <source>
        <strain evidence="8">WB101</strain>
    </source>
</reference>
<dbReference type="InterPro" id="IPR006311">
    <property type="entry name" value="TAT_signal"/>
</dbReference>
<dbReference type="PROSITE" id="PS51318">
    <property type="entry name" value="TAT"/>
    <property type="match status" value="1"/>
</dbReference>
<comment type="cofactor">
    <cofactor evidence="1">
        <name>NAD(+)</name>
        <dbReference type="ChEBI" id="CHEBI:57540"/>
    </cofactor>
</comment>
<organism evidence="8 9">
    <name type="scientific">Rhodohalobacter sulfatireducens</name>
    <dbReference type="NCBI Taxonomy" id="2911366"/>
    <lineage>
        <taxon>Bacteria</taxon>
        <taxon>Pseudomonadati</taxon>
        <taxon>Balneolota</taxon>
        <taxon>Balneolia</taxon>
        <taxon>Balneolales</taxon>
        <taxon>Balneolaceae</taxon>
        <taxon>Rhodohalobacter</taxon>
    </lineage>
</organism>
<dbReference type="Pfam" id="PF01408">
    <property type="entry name" value="GFO_IDH_MocA"/>
    <property type="match status" value="1"/>
</dbReference>
<keyword evidence="4" id="KW-0520">NAD</keyword>
<evidence type="ECO:0000256" key="5">
    <source>
        <dbReference type="ARBA" id="ARBA00023295"/>
    </source>
</evidence>
<keyword evidence="9" id="KW-1185">Reference proteome</keyword>
<dbReference type="PANTHER" id="PTHR43818:SF1">
    <property type="entry name" value="GLYCOSYL HYDROLASE FAMILY 109 PROTEIN"/>
    <property type="match status" value="1"/>
</dbReference>
<dbReference type="InterPro" id="IPR036291">
    <property type="entry name" value="NAD(P)-bd_dom_sf"/>
</dbReference>
<dbReference type="InterPro" id="IPR050463">
    <property type="entry name" value="Gfo/Idh/MocA_oxidrdct_glycsds"/>
</dbReference>
<proteinExistence type="inferred from homology"/>
<name>A0ABS9K9H3_9BACT</name>
<comment type="caution">
    <text evidence="8">The sequence shown here is derived from an EMBL/GenBank/DDBJ whole genome shotgun (WGS) entry which is preliminary data.</text>
</comment>
<dbReference type="Proteomes" id="UP001165366">
    <property type="component" value="Unassembled WGS sequence"/>
</dbReference>
<dbReference type="EMBL" id="JAKLWS010000002">
    <property type="protein sequence ID" value="MCG2587468.1"/>
    <property type="molecule type" value="Genomic_DNA"/>
</dbReference>
<evidence type="ECO:0000256" key="2">
    <source>
        <dbReference type="ARBA" id="ARBA00009329"/>
    </source>
</evidence>
<reference evidence="8" key="1">
    <citation type="submission" date="2022-01" db="EMBL/GenBank/DDBJ databases">
        <authorList>
            <person name="Wang Y."/>
        </authorList>
    </citation>
    <scope>NUCLEOTIDE SEQUENCE</scope>
    <source>
        <strain evidence="8">WB101</strain>
    </source>
</reference>
<evidence type="ECO:0000313" key="8">
    <source>
        <dbReference type="EMBL" id="MCG2587468.1"/>
    </source>
</evidence>
<evidence type="ECO:0000259" key="7">
    <source>
        <dbReference type="Pfam" id="PF21252"/>
    </source>
</evidence>
<gene>
    <name evidence="8" type="ORF">L6773_02740</name>
</gene>
<dbReference type="PANTHER" id="PTHR43818">
    <property type="entry name" value="BCDNA.GH03377"/>
    <property type="match status" value="1"/>
</dbReference>
<evidence type="ECO:0000256" key="4">
    <source>
        <dbReference type="ARBA" id="ARBA00023027"/>
    </source>
</evidence>
<dbReference type="InterPro" id="IPR049303">
    <property type="entry name" value="Glyco_hydro_109_C"/>
</dbReference>
<keyword evidence="5" id="KW-0326">Glycosidase</keyword>
<evidence type="ECO:0000259" key="6">
    <source>
        <dbReference type="Pfam" id="PF01408"/>
    </source>
</evidence>
<feature type="domain" description="Glycosyl hydrolase 109 C-terminal" evidence="7">
    <location>
        <begin position="190"/>
        <end position="347"/>
    </location>
</feature>
<accession>A0ABS9K9H3</accession>
<evidence type="ECO:0000256" key="1">
    <source>
        <dbReference type="ARBA" id="ARBA00001911"/>
    </source>
</evidence>
<dbReference type="Gene3D" id="3.30.360.10">
    <property type="entry name" value="Dihydrodipicolinate Reductase, domain 2"/>
    <property type="match status" value="1"/>
</dbReference>
<dbReference type="SUPFAM" id="SSF51735">
    <property type="entry name" value="NAD(P)-binding Rossmann-fold domains"/>
    <property type="match status" value="1"/>
</dbReference>
<comment type="similarity">
    <text evidence="2">Belongs to the Gfo/Idh/MocA family. Glycosyl hydrolase 109 subfamily.</text>
</comment>
<dbReference type="RefSeq" id="WP_237852312.1">
    <property type="nucleotide sequence ID" value="NZ_JAKLWS010000002.1"/>
</dbReference>